<accession>A0AAD8RXF3</accession>
<dbReference type="PANTHER" id="PTHR45978:SF5">
    <property type="entry name" value="SPX DOMAIN-CONTAINING PROTEIN 2"/>
    <property type="match status" value="1"/>
</dbReference>
<organism evidence="2 3">
    <name type="scientific">Lolium multiflorum</name>
    <name type="common">Italian ryegrass</name>
    <name type="synonym">Lolium perenne subsp. multiflorum</name>
    <dbReference type="NCBI Taxonomy" id="4521"/>
    <lineage>
        <taxon>Eukaryota</taxon>
        <taxon>Viridiplantae</taxon>
        <taxon>Streptophyta</taxon>
        <taxon>Embryophyta</taxon>
        <taxon>Tracheophyta</taxon>
        <taxon>Spermatophyta</taxon>
        <taxon>Magnoliopsida</taxon>
        <taxon>Liliopsida</taxon>
        <taxon>Poales</taxon>
        <taxon>Poaceae</taxon>
        <taxon>BOP clade</taxon>
        <taxon>Pooideae</taxon>
        <taxon>Poodae</taxon>
        <taxon>Poeae</taxon>
        <taxon>Poeae Chloroplast Group 2 (Poeae type)</taxon>
        <taxon>Loliodinae</taxon>
        <taxon>Loliinae</taxon>
        <taxon>Lolium</taxon>
    </lineage>
</organism>
<evidence type="ECO:0000313" key="3">
    <source>
        <dbReference type="Proteomes" id="UP001231189"/>
    </source>
</evidence>
<dbReference type="GO" id="GO:0016036">
    <property type="term" value="P:cellular response to phosphate starvation"/>
    <property type="evidence" value="ECO:0007669"/>
    <property type="project" value="InterPro"/>
</dbReference>
<dbReference type="InterPro" id="IPR031142">
    <property type="entry name" value="SPX_prot"/>
</dbReference>
<sequence length="171" mass="19395">MAARRRAQFSMAAPRQRWQIPADLLAGVLRGGEKRERRPATSGDRPGRSGSGGQWPAAELTDGVACRRGSRRRRILAARREARKKMDGIFFCLGSAGPTHVRVDHDAPRAWQDPEDLISLVKILKKYDNRTGALIRLPFIQNVLLRPFFNTDLLYQLVEECETMLNQLLPY</sequence>
<dbReference type="PANTHER" id="PTHR45978">
    <property type="entry name" value="SPX DOMAIN-CONTAINING PROTEIN 3"/>
    <property type="match status" value="1"/>
</dbReference>
<evidence type="ECO:0000313" key="2">
    <source>
        <dbReference type="EMBL" id="KAK1641871.1"/>
    </source>
</evidence>
<dbReference type="AlphaFoldDB" id="A0AAD8RXF3"/>
<evidence type="ECO:0000256" key="1">
    <source>
        <dbReference type="SAM" id="MobiDB-lite"/>
    </source>
</evidence>
<feature type="region of interest" description="Disordered" evidence="1">
    <location>
        <begin position="29"/>
        <end position="57"/>
    </location>
</feature>
<dbReference type="EMBL" id="JAUUTY010000004">
    <property type="protein sequence ID" value="KAK1641871.1"/>
    <property type="molecule type" value="Genomic_DNA"/>
</dbReference>
<comment type="caution">
    <text evidence="2">The sequence shown here is derived from an EMBL/GenBank/DDBJ whole genome shotgun (WGS) entry which is preliminary data.</text>
</comment>
<keyword evidence="3" id="KW-1185">Reference proteome</keyword>
<proteinExistence type="predicted"/>
<dbReference type="Proteomes" id="UP001231189">
    <property type="component" value="Unassembled WGS sequence"/>
</dbReference>
<reference evidence="2" key="1">
    <citation type="submission" date="2023-07" db="EMBL/GenBank/DDBJ databases">
        <title>A chromosome-level genome assembly of Lolium multiflorum.</title>
        <authorList>
            <person name="Chen Y."/>
            <person name="Copetti D."/>
            <person name="Kolliker R."/>
            <person name="Studer B."/>
        </authorList>
    </citation>
    <scope>NUCLEOTIDE SEQUENCE</scope>
    <source>
        <strain evidence="2">02402/16</strain>
        <tissue evidence="2">Leaf</tissue>
    </source>
</reference>
<gene>
    <name evidence="2" type="ORF">QYE76_059676</name>
</gene>
<name>A0AAD8RXF3_LOLMU</name>
<protein>
    <submittedName>
        <fullName evidence="2">Uncharacterized protein</fullName>
    </submittedName>
</protein>